<feature type="compositionally biased region" description="Basic and acidic residues" evidence="1">
    <location>
        <begin position="8"/>
        <end position="20"/>
    </location>
</feature>
<keyword evidence="2" id="KW-0614">Plasmid</keyword>
<reference evidence="2 3" key="1">
    <citation type="submission" date="2018-07" db="EMBL/GenBank/DDBJ databases">
        <title>Genome sequences of Haloplanus sp. CBA1112.</title>
        <authorList>
            <person name="Kim Y.B."/>
            <person name="Roh S.W."/>
        </authorList>
    </citation>
    <scope>NUCLEOTIDE SEQUENCE [LARGE SCALE GENOMIC DNA]</scope>
    <source>
        <strain evidence="2 3">CBA1112</strain>
        <plasmid evidence="3">pcba1112-01</plasmid>
    </source>
</reference>
<feature type="region of interest" description="Disordered" evidence="1">
    <location>
        <begin position="47"/>
        <end position="75"/>
    </location>
</feature>
<dbReference type="KEGG" id="haq:DU484_00070"/>
<dbReference type="GeneID" id="37285326"/>
<dbReference type="EMBL" id="CP031147">
    <property type="protein sequence ID" value="AXG08375.1"/>
    <property type="molecule type" value="Genomic_DNA"/>
</dbReference>
<gene>
    <name evidence="2" type="ORF">DU484_00070</name>
</gene>
<evidence type="ECO:0000313" key="2">
    <source>
        <dbReference type="EMBL" id="AXG08375.1"/>
    </source>
</evidence>
<feature type="region of interest" description="Disordered" evidence="1">
    <location>
        <begin position="1"/>
        <end position="21"/>
    </location>
</feature>
<accession>A0A345E853</accession>
<protein>
    <submittedName>
        <fullName evidence="2">Uncharacterized protein</fullName>
    </submittedName>
</protein>
<proteinExistence type="predicted"/>
<dbReference type="RefSeq" id="WP_114604699.1">
    <property type="nucleotide sequence ID" value="NZ_CP031147.1"/>
</dbReference>
<evidence type="ECO:0000256" key="1">
    <source>
        <dbReference type="SAM" id="MobiDB-lite"/>
    </source>
</evidence>
<geneLocation type="plasmid" evidence="3">
    <name>pcba1112-01</name>
</geneLocation>
<sequence>MPIDWPEGFDRTPPERREPYPHNFRVSRRDAFENILTQLKRMQGASNVRISSEAEHLTRDIDVPRADASPDDPGVVVRFERDSKEYVLPCDRWSSLRDNAQAIAKYVEAKRALDRYGVKTYEDEFEAQKVRVD</sequence>
<dbReference type="AlphaFoldDB" id="A0A345E853"/>
<name>A0A345E853_9EURY</name>
<feature type="compositionally biased region" description="Basic and acidic residues" evidence="1">
    <location>
        <begin position="52"/>
        <end position="65"/>
    </location>
</feature>
<organism evidence="2 3">
    <name type="scientific">Haloplanus rubicundus</name>
    <dbReference type="NCBI Taxonomy" id="1547898"/>
    <lineage>
        <taxon>Archaea</taxon>
        <taxon>Methanobacteriati</taxon>
        <taxon>Methanobacteriota</taxon>
        <taxon>Stenosarchaea group</taxon>
        <taxon>Halobacteria</taxon>
        <taxon>Halobacteriales</taxon>
        <taxon>Haloferacaceae</taxon>
        <taxon>Haloplanus</taxon>
    </lineage>
</organism>
<dbReference type="Proteomes" id="UP000252985">
    <property type="component" value="Plasmid pCBA1112-01"/>
</dbReference>
<evidence type="ECO:0000313" key="3">
    <source>
        <dbReference type="Proteomes" id="UP000252985"/>
    </source>
</evidence>